<dbReference type="Pfam" id="PF09951">
    <property type="entry name" value="Imm33"/>
    <property type="match status" value="1"/>
</dbReference>
<proteinExistence type="predicted"/>
<dbReference type="RefSeq" id="WP_076081697.1">
    <property type="nucleotide sequence ID" value="NZ_JAGGLV010000002.1"/>
</dbReference>
<evidence type="ECO:0000259" key="1">
    <source>
        <dbReference type="Pfam" id="PF09951"/>
    </source>
</evidence>
<sequence>MEWTLEDVEETSRLHPESFFIPARQERETQGTGRMVRLHFMLTQPAEGQPRAERMWVEITGRDPVTGRYTGLLTNTPGVIQSLQLGDPVEFEPRHIAQTILREGDPAWVEAGEKAGMVTRQCLTPGNGVRWMYREAPTREEDSGWRLFTGEEDNAYLSDPKNTAIMNVYDLIDRDPSLLEPFKGAVGTAFERSGPGAAWVEVKNWR</sequence>
<gene>
    <name evidence="2" type="ORF">J2Z70_000808</name>
</gene>
<dbReference type="PANTHER" id="PTHR38743">
    <property type="entry name" value="SIMILAR TO GLYOXYLASE I FAMILY PROTEIN"/>
    <property type="match status" value="1"/>
</dbReference>
<evidence type="ECO:0000313" key="3">
    <source>
        <dbReference type="Proteomes" id="UP000773462"/>
    </source>
</evidence>
<dbReference type="EMBL" id="JAGGLV010000002">
    <property type="protein sequence ID" value="MBP2110668.1"/>
    <property type="molecule type" value="Genomic_DNA"/>
</dbReference>
<dbReference type="InterPro" id="IPR018689">
    <property type="entry name" value="Imm33_dom"/>
</dbReference>
<comment type="caution">
    <text evidence="2">The sequence shown here is derived from an EMBL/GenBank/DDBJ whole genome shotgun (WGS) entry which is preliminary data.</text>
</comment>
<protein>
    <recommendedName>
        <fullName evidence="1">Immunity protein Imm33 domain-containing protein</fullName>
    </recommendedName>
</protein>
<accession>A0ABS4NKU8</accession>
<name>A0ABS4NKU8_9BACL</name>
<reference evidence="2 3" key="1">
    <citation type="submission" date="2021-03" db="EMBL/GenBank/DDBJ databases">
        <title>Genomic Encyclopedia of Type Strains, Phase IV (KMG-IV): sequencing the most valuable type-strain genomes for metagenomic binning, comparative biology and taxonomic classification.</title>
        <authorList>
            <person name="Goeker M."/>
        </authorList>
    </citation>
    <scope>NUCLEOTIDE SEQUENCE [LARGE SCALE GENOMIC DNA]</scope>
    <source>
        <strain evidence="2 3">DSM 101953</strain>
    </source>
</reference>
<dbReference type="PANTHER" id="PTHR38743:SF2">
    <property type="entry name" value="DUF2185 DOMAIN-CONTAINING PROTEIN"/>
    <property type="match status" value="1"/>
</dbReference>
<feature type="domain" description="Immunity protein Imm33" evidence="1">
    <location>
        <begin position="117"/>
        <end position="202"/>
    </location>
</feature>
<dbReference type="Proteomes" id="UP000773462">
    <property type="component" value="Unassembled WGS sequence"/>
</dbReference>
<organism evidence="2 3">
    <name type="scientific">Paenibacillus silagei</name>
    <dbReference type="NCBI Taxonomy" id="1670801"/>
    <lineage>
        <taxon>Bacteria</taxon>
        <taxon>Bacillati</taxon>
        <taxon>Bacillota</taxon>
        <taxon>Bacilli</taxon>
        <taxon>Bacillales</taxon>
        <taxon>Paenibacillaceae</taxon>
        <taxon>Paenibacillus</taxon>
    </lineage>
</organism>
<evidence type="ECO:0000313" key="2">
    <source>
        <dbReference type="EMBL" id="MBP2110668.1"/>
    </source>
</evidence>
<keyword evidence="3" id="KW-1185">Reference proteome</keyword>